<accession>A0A7V5U1I2</accession>
<dbReference type="AlphaFoldDB" id="A0A7V5U1I2"/>
<keyword evidence="6" id="KW-0175">Coiled coil</keyword>
<dbReference type="InterPro" id="IPR029047">
    <property type="entry name" value="HSP70_peptide-bd_sf"/>
</dbReference>
<evidence type="ECO:0000313" key="7">
    <source>
        <dbReference type="EMBL" id="HHI89095.1"/>
    </source>
</evidence>
<gene>
    <name evidence="7" type="ORF">ENK01_03995</name>
</gene>
<dbReference type="FunFam" id="3.30.420.40:FF:000071">
    <property type="entry name" value="Molecular chaperone DnaK"/>
    <property type="match status" value="1"/>
</dbReference>
<dbReference type="EMBL" id="DROP01000267">
    <property type="protein sequence ID" value="HHI89095.1"/>
    <property type="molecule type" value="Genomic_DNA"/>
</dbReference>
<name>A0A7V5U1I2_9PROT</name>
<dbReference type="SUPFAM" id="SSF53067">
    <property type="entry name" value="Actin-like ATPase domain"/>
    <property type="match status" value="2"/>
</dbReference>
<dbReference type="GO" id="GO:0140662">
    <property type="term" value="F:ATP-dependent protein folding chaperone"/>
    <property type="evidence" value="ECO:0007669"/>
    <property type="project" value="InterPro"/>
</dbReference>
<comment type="caution">
    <text evidence="7">The sequence shown here is derived from an EMBL/GenBank/DDBJ whole genome shotgun (WGS) entry which is preliminary data.</text>
</comment>
<dbReference type="InterPro" id="IPR018181">
    <property type="entry name" value="Heat_shock_70_CS"/>
</dbReference>
<sequence>MHIVGIDLGTTNSLISVFTDEGPKLLPNALGAYLTPSAVGLSDKGDILVGQAAKDRLVTHPDKTLARFKRYMGTNWGQKLGKKYYRAEDLSALVLGALRRDAEAALGVPVERAIISVPAYFNDVQRKATIAAGQMAGLKVERLINEPTAAALAYGLNDREGESTFLVIDLGGGTFDVSILEMFDGVMEVRASAGDAFLGGEDFTDAITRHFADELGRKLETLPPAKAAMLRDLADRAKAQLSKEHEVSFSFIDEHKKDHTLSLNRAKFEEISAPLLKKLRHPVQRAVMDAGLRAENIDQVVLVGGATRMPMVRSLMARMFKTFPVHNLDPDHVIALGAAVQAGLVSKHKALDDVVMTDVCPFTLGTDVAVEIGKDQYEDGHFQPIIERNTVIPVSRSVINQALRLGQTHMEISIYQGEAPRVANNVFLGKLNFAIPKNTKQHEMIETRFTYDVSGVLEVLVTILSTGEVKRLVIEGNPGALSKEEIDARFKSLEKLKIHPRDDAVNVAFMARLAKAYENHLDEARAEIQQMIIAFEAALARQDKHEIAEVRKQIEPVLKAYEDRSVF</sequence>
<protein>
    <submittedName>
        <fullName evidence="7">Molecular chaperone HscC</fullName>
    </submittedName>
</protein>
<evidence type="ECO:0000256" key="3">
    <source>
        <dbReference type="ARBA" id="ARBA00022840"/>
    </source>
</evidence>
<evidence type="ECO:0000256" key="2">
    <source>
        <dbReference type="ARBA" id="ARBA00022741"/>
    </source>
</evidence>
<dbReference type="Proteomes" id="UP000885806">
    <property type="component" value="Unassembled WGS sequence"/>
</dbReference>
<keyword evidence="4" id="KW-0143">Chaperone</keyword>
<evidence type="ECO:0000256" key="5">
    <source>
        <dbReference type="RuleBase" id="RU003322"/>
    </source>
</evidence>
<evidence type="ECO:0000256" key="6">
    <source>
        <dbReference type="SAM" id="Coils"/>
    </source>
</evidence>
<dbReference type="PROSITE" id="PS00297">
    <property type="entry name" value="HSP70_1"/>
    <property type="match status" value="1"/>
</dbReference>
<dbReference type="PROSITE" id="PS01036">
    <property type="entry name" value="HSP70_3"/>
    <property type="match status" value="1"/>
</dbReference>
<keyword evidence="2 5" id="KW-0547">Nucleotide-binding</keyword>
<keyword evidence="3 5" id="KW-0067">ATP-binding</keyword>
<dbReference type="InterPro" id="IPR043129">
    <property type="entry name" value="ATPase_NBD"/>
</dbReference>
<reference evidence="7" key="1">
    <citation type="journal article" date="2020" name="mSystems">
        <title>Genome- and Community-Level Interaction Insights into Carbon Utilization and Element Cycling Functions of Hydrothermarchaeota in Hydrothermal Sediment.</title>
        <authorList>
            <person name="Zhou Z."/>
            <person name="Liu Y."/>
            <person name="Xu W."/>
            <person name="Pan J."/>
            <person name="Luo Z.H."/>
            <person name="Li M."/>
        </authorList>
    </citation>
    <scope>NUCLEOTIDE SEQUENCE [LARGE SCALE GENOMIC DNA]</scope>
    <source>
        <strain evidence="7">HyVt-538</strain>
    </source>
</reference>
<dbReference type="GO" id="GO:0005524">
    <property type="term" value="F:ATP binding"/>
    <property type="evidence" value="ECO:0007669"/>
    <property type="project" value="UniProtKB-KW"/>
</dbReference>
<organism evidence="7">
    <name type="scientific">Hellea balneolensis</name>
    <dbReference type="NCBI Taxonomy" id="287478"/>
    <lineage>
        <taxon>Bacteria</taxon>
        <taxon>Pseudomonadati</taxon>
        <taxon>Pseudomonadota</taxon>
        <taxon>Alphaproteobacteria</taxon>
        <taxon>Maricaulales</taxon>
        <taxon>Robiginitomaculaceae</taxon>
        <taxon>Hellea</taxon>
    </lineage>
</organism>
<evidence type="ECO:0000256" key="1">
    <source>
        <dbReference type="ARBA" id="ARBA00007381"/>
    </source>
</evidence>
<dbReference type="InterPro" id="IPR013126">
    <property type="entry name" value="Hsp_70_fam"/>
</dbReference>
<dbReference type="SUPFAM" id="SSF100920">
    <property type="entry name" value="Heat shock protein 70kD (HSP70), peptide-binding domain"/>
    <property type="match status" value="1"/>
</dbReference>
<dbReference type="PRINTS" id="PR00301">
    <property type="entry name" value="HEATSHOCK70"/>
</dbReference>
<dbReference type="Pfam" id="PF00012">
    <property type="entry name" value="HSP70"/>
    <property type="match status" value="1"/>
</dbReference>
<dbReference type="Gene3D" id="3.30.420.40">
    <property type="match status" value="2"/>
</dbReference>
<evidence type="ECO:0000256" key="4">
    <source>
        <dbReference type="ARBA" id="ARBA00023186"/>
    </source>
</evidence>
<dbReference type="PROSITE" id="PS00329">
    <property type="entry name" value="HSP70_2"/>
    <property type="match status" value="1"/>
</dbReference>
<dbReference type="Gene3D" id="2.60.34.10">
    <property type="entry name" value="Substrate Binding Domain Of DNAk, Chain A, domain 1"/>
    <property type="match status" value="1"/>
</dbReference>
<proteinExistence type="inferred from homology"/>
<feature type="coiled-coil region" evidence="6">
    <location>
        <begin position="507"/>
        <end position="541"/>
    </location>
</feature>
<dbReference type="PANTHER" id="PTHR19375">
    <property type="entry name" value="HEAT SHOCK PROTEIN 70KDA"/>
    <property type="match status" value="1"/>
</dbReference>
<dbReference type="Gene3D" id="3.90.640.10">
    <property type="entry name" value="Actin, Chain A, domain 4"/>
    <property type="match status" value="1"/>
</dbReference>
<comment type="similarity">
    <text evidence="1 5">Belongs to the heat shock protein 70 family.</text>
</comment>